<dbReference type="EMBL" id="LAQU01000078">
    <property type="protein sequence ID" value="KKB61065.1"/>
    <property type="molecule type" value="Genomic_DNA"/>
</dbReference>
<gene>
    <name evidence="2" type="ORF">WM40_25385</name>
</gene>
<protein>
    <submittedName>
        <fullName evidence="2">Uncharacterized protein</fullName>
    </submittedName>
</protein>
<feature type="transmembrane region" description="Helical" evidence="1">
    <location>
        <begin position="12"/>
        <end position="33"/>
    </location>
</feature>
<sequence>MLGGIFGLIRKVIRGLLLFIVATSLMGFVFWLIKRHSTLPELIEVAIVGSGWVSIAYFLYKCGWPRDSRDW</sequence>
<reference evidence="2 3" key="1">
    <citation type="submission" date="2015-03" db="EMBL/GenBank/DDBJ databases">
        <title>Draft Genome Sequence of Burkholderia andropogonis type strain ICMP2807, isolated from Sorghum bicolor.</title>
        <authorList>
            <person name="Lopes-Santos L."/>
            <person name="Castro D.B."/>
            <person name="Ottoboni L.M."/>
            <person name="Park D."/>
            <person name="Weirc B.S."/>
            <person name="Destefano S.A."/>
        </authorList>
    </citation>
    <scope>NUCLEOTIDE SEQUENCE [LARGE SCALE GENOMIC DNA]</scope>
    <source>
        <strain evidence="2 3">ICMP2807</strain>
    </source>
</reference>
<keyword evidence="1" id="KW-0812">Transmembrane</keyword>
<organism evidence="2 3">
    <name type="scientific">Robbsia andropogonis</name>
    <dbReference type="NCBI Taxonomy" id="28092"/>
    <lineage>
        <taxon>Bacteria</taxon>
        <taxon>Pseudomonadati</taxon>
        <taxon>Pseudomonadota</taxon>
        <taxon>Betaproteobacteria</taxon>
        <taxon>Burkholderiales</taxon>
        <taxon>Burkholderiaceae</taxon>
        <taxon>Robbsia</taxon>
    </lineage>
</organism>
<dbReference type="PATRIC" id="fig|28092.6.peg.5991"/>
<keyword evidence="1" id="KW-0472">Membrane</keyword>
<evidence type="ECO:0000256" key="1">
    <source>
        <dbReference type="SAM" id="Phobius"/>
    </source>
</evidence>
<dbReference type="RefSeq" id="WP_046154392.1">
    <property type="nucleotide sequence ID" value="NZ_CADFGU010000020.1"/>
</dbReference>
<dbReference type="STRING" id="28092.WM40_25385"/>
<comment type="caution">
    <text evidence="2">The sequence shown here is derived from an EMBL/GenBank/DDBJ whole genome shotgun (WGS) entry which is preliminary data.</text>
</comment>
<feature type="transmembrane region" description="Helical" evidence="1">
    <location>
        <begin position="39"/>
        <end position="60"/>
    </location>
</feature>
<evidence type="ECO:0000313" key="3">
    <source>
        <dbReference type="Proteomes" id="UP000033618"/>
    </source>
</evidence>
<name>A0A0F5JTU6_9BURK</name>
<dbReference type="AlphaFoldDB" id="A0A0F5JTU6"/>
<accession>A0A0F5JTU6</accession>
<proteinExistence type="predicted"/>
<dbReference type="Proteomes" id="UP000033618">
    <property type="component" value="Unassembled WGS sequence"/>
</dbReference>
<keyword evidence="3" id="KW-1185">Reference proteome</keyword>
<evidence type="ECO:0000313" key="2">
    <source>
        <dbReference type="EMBL" id="KKB61065.1"/>
    </source>
</evidence>
<keyword evidence="1" id="KW-1133">Transmembrane helix</keyword>
<dbReference type="OrthoDB" id="9103516at2"/>